<feature type="transmembrane region" description="Helical" evidence="10">
    <location>
        <begin position="26"/>
        <end position="50"/>
    </location>
</feature>
<evidence type="ECO:0000256" key="1">
    <source>
        <dbReference type="ARBA" id="ARBA00004651"/>
    </source>
</evidence>
<proteinExistence type="inferred from homology"/>
<dbReference type="PROSITE" id="PS50262">
    <property type="entry name" value="G_PROTEIN_RECEP_F1_2"/>
    <property type="match status" value="1"/>
</dbReference>
<keyword evidence="8 9" id="KW-0807">Transducer</keyword>
<dbReference type="EMBL" id="CP090896">
    <property type="protein sequence ID" value="ULT81813.1"/>
    <property type="molecule type" value="Genomic_DNA"/>
</dbReference>
<dbReference type="GO" id="GO:0004930">
    <property type="term" value="F:G protein-coupled receptor activity"/>
    <property type="evidence" value="ECO:0007669"/>
    <property type="project" value="UniProtKB-KW"/>
</dbReference>
<evidence type="ECO:0000256" key="8">
    <source>
        <dbReference type="ARBA" id="ARBA00023224"/>
    </source>
</evidence>
<keyword evidence="4 10" id="KW-1133">Transmembrane helix</keyword>
<keyword evidence="2" id="KW-1003">Cell membrane</keyword>
<dbReference type="SMART" id="SM01381">
    <property type="entry name" value="7TM_GPCR_Srsx"/>
    <property type="match status" value="1"/>
</dbReference>
<feature type="transmembrane region" description="Helical" evidence="10">
    <location>
        <begin position="137"/>
        <end position="163"/>
    </location>
</feature>
<comment type="similarity">
    <text evidence="9">Belongs to the G-protein coupled receptor 1 family.</text>
</comment>
<keyword evidence="7 9" id="KW-0675">Receptor</keyword>
<evidence type="ECO:0000256" key="9">
    <source>
        <dbReference type="RuleBase" id="RU000688"/>
    </source>
</evidence>
<evidence type="ECO:0000313" key="13">
    <source>
        <dbReference type="Proteomes" id="UP000827892"/>
    </source>
</evidence>
<dbReference type="AlphaFoldDB" id="A0AAE8ZWS8"/>
<evidence type="ECO:0000256" key="10">
    <source>
        <dbReference type="SAM" id="Phobius"/>
    </source>
</evidence>
<dbReference type="PANTHER" id="PTHR24229:SF50">
    <property type="entry name" value="G-PROTEIN COUPLED RECEPTORS FAMILY 1 PROFILE DOMAIN-CONTAINING PROTEIN"/>
    <property type="match status" value="1"/>
</dbReference>
<comment type="subcellular location">
    <subcellularLocation>
        <location evidence="1">Cell membrane</location>
        <topology evidence="1">Multi-pass membrane protein</topology>
    </subcellularLocation>
</comment>
<evidence type="ECO:0000256" key="5">
    <source>
        <dbReference type="ARBA" id="ARBA00023040"/>
    </source>
</evidence>
<dbReference type="PROSITE" id="PS00237">
    <property type="entry name" value="G_PROTEIN_RECEP_F1_1"/>
    <property type="match status" value="1"/>
</dbReference>
<dbReference type="GO" id="GO:0005886">
    <property type="term" value="C:plasma membrane"/>
    <property type="evidence" value="ECO:0007669"/>
    <property type="project" value="UniProtKB-SubCell"/>
</dbReference>
<accession>A0AAE8ZWS8</accession>
<organism evidence="12 13">
    <name type="scientific">Caenorhabditis briggsae</name>
    <dbReference type="NCBI Taxonomy" id="6238"/>
    <lineage>
        <taxon>Eukaryota</taxon>
        <taxon>Metazoa</taxon>
        <taxon>Ecdysozoa</taxon>
        <taxon>Nematoda</taxon>
        <taxon>Chromadorea</taxon>
        <taxon>Rhabditida</taxon>
        <taxon>Rhabditina</taxon>
        <taxon>Rhabditomorpha</taxon>
        <taxon>Rhabditoidea</taxon>
        <taxon>Rhabditidae</taxon>
        <taxon>Peloderinae</taxon>
        <taxon>Caenorhabditis</taxon>
    </lineage>
</organism>
<dbReference type="Pfam" id="PF00001">
    <property type="entry name" value="7tm_1"/>
    <property type="match status" value="1"/>
</dbReference>
<feature type="transmembrane region" description="Helical" evidence="10">
    <location>
        <begin position="288"/>
        <end position="310"/>
    </location>
</feature>
<dbReference type="FunFam" id="1.20.1070.10:FF:000440">
    <property type="entry name" value="NeuroPeptide Receptor family"/>
    <property type="match status" value="1"/>
</dbReference>
<dbReference type="PRINTS" id="PR00237">
    <property type="entry name" value="GPCRRHODOPSN"/>
</dbReference>
<feature type="domain" description="G-protein coupled receptors family 1 profile" evidence="11">
    <location>
        <begin position="41"/>
        <end position="308"/>
    </location>
</feature>
<feature type="transmembrane region" description="Helical" evidence="10">
    <location>
        <begin position="198"/>
        <end position="220"/>
    </location>
</feature>
<evidence type="ECO:0000313" key="12">
    <source>
        <dbReference type="EMBL" id="ULT81813.1"/>
    </source>
</evidence>
<dbReference type="Gene3D" id="1.20.1070.10">
    <property type="entry name" value="Rhodopsin 7-helix transmembrane proteins"/>
    <property type="match status" value="1"/>
</dbReference>
<feature type="transmembrane region" description="Helical" evidence="10">
    <location>
        <begin position="105"/>
        <end position="125"/>
    </location>
</feature>
<evidence type="ECO:0000256" key="6">
    <source>
        <dbReference type="ARBA" id="ARBA00023136"/>
    </source>
</evidence>
<feature type="transmembrane region" description="Helical" evidence="10">
    <location>
        <begin position="62"/>
        <end position="85"/>
    </location>
</feature>
<dbReference type="InterPro" id="IPR000276">
    <property type="entry name" value="GPCR_Rhodpsn"/>
</dbReference>
<protein>
    <recommendedName>
        <fullName evidence="11">G-protein coupled receptors family 1 profile domain-containing protein</fullName>
    </recommendedName>
</protein>
<keyword evidence="5 9" id="KW-0297">G-protein coupled receptor</keyword>
<reference evidence="12 13" key="1">
    <citation type="submission" date="2022-05" db="EMBL/GenBank/DDBJ databases">
        <title>Chromosome-level reference genomes for two strains of Caenorhabditis briggsae: an improved platform for comparative genomics.</title>
        <authorList>
            <person name="Stevens L."/>
            <person name="Andersen E.C."/>
        </authorList>
    </citation>
    <scope>NUCLEOTIDE SEQUENCE [LARGE SCALE GENOMIC DNA]</scope>
    <source>
        <strain evidence="12">QX1410_ONT</strain>
        <tissue evidence="12">Whole-organism</tissue>
    </source>
</reference>
<evidence type="ECO:0000256" key="4">
    <source>
        <dbReference type="ARBA" id="ARBA00022989"/>
    </source>
</evidence>
<name>A0AAE8ZWS8_CAEBR</name>
<evidence type="ECO:0000259" key="11">
    <source>
        <dbReference type="PROSITE" id="PS50262"/>
    </source>
</evidence>
<dbReference type="PANTHER" id="PTHR24229">
    <property type="entry name" value="NEUROPEPTIDES RECEPTOR"/>
    <property type="match status" value="1"/>
</dbReference>
<evidence type="ECO:0000256" key="7">
    <source>
        <dbReference type="ARBA" id="ARBA00023170"/>
    </source>
</evidence>
<evidence type="ECO:0000256" key="3">
    <source>
        <dbReference type="ARBA" id="ARBA00022692"/>
    </source>
</evidence>
<keyword evidence="3 9" id="KW-0812">Transmembrane</keyword>
<feature type="transmembrane region" description="Helical" evidence="10">
    <location>
        <begin position="256"/>
        <end position="276"/>
    </location>
</feature>
<dbReference type="InterPro" id="IPR017452">
    <property type="entry name" value="GPCR_Rhodpsn_7TM"/>
</dbReference>
<evidence type="ECO:0000256" key="2">
    <source>
        <dbReference type="ARBA" id="ARBA00022475"/>
    </source>
</evidence>
<sequence length="441" mass="50407">MNVTDSFLESLNLQHAMSDSSKHLRLALTVTHLLLVALGSVNLIVIYLIIKRPYLRSITNVYMIGLCLADFIYLTDLILVAATSLNGNSWPFGLVICHIFHGTEATGKYASVLFVVLLAADRYIAMCKSELCGRYRTYLTAIFLSGLAWIAAVICSLPLYIYAEEAIVRMRPKNGMNAIETNHTLCIAHWPSPPHAQWYISVCSVMIFILPGLVIFYCYYHVFCKLREAAKGSRRLHRNKRSRSSYQRVTRSVQRVVLFHLLCWSPFWLFNLFSAIFRVRITTLLMRIIVNIIHLFPYVNCALNPVLYAYRAENFRTAFKSLLFWSRRSVSKLNRPLPVPDDIRSASASTYYRNSSNLDGLKSSLPIKSPMEAPSVYQPEEESPLDSTERLEMERKKAELQAWRPYDGTNCEVLEVQYDHHKCSARSIILPAVTIEEGTKL</sequence>
<gene>
    <name evidence="12" type="ORF">L3Y34_011643</name>
</gene>
<keyword evidence="6 10" id="KW-0472">Membrane</keyword>
<dbReference type="Proteomes" id="UP000827892">
    <property type="component" value="Chromosome X"/>
</dbReference>
<dbReference type="SUPFAM" id="SSF81321">
    <property type="entry name" value="Family A G protein-coupled receptor-like"/>
    <property type="match status" value="1"/>
</dbReference>
<dbReference type="CDD" id="cd00637">
    <property type="entry name" value="7tm_classA_rhodopsin-like"/>
    <property type="match status" value="1"/>
</dbReference>